<name>A0ACD3B5G2_9AGAR</name>
<accession>A0ACD3B5G2</accession>
<proteinExistence type="predicted"/>
<gene>
    <name evidence="1" type="ORF">BDN72DRAFT_187675</name>
</gene>
<dbReference type="EMBL" id="ML208275">
    <property type="protein sequence ID" value="TFK73553.1"/>
    <property type="molecule type" value="Genomic_DNA"/>
</dbReference>
<reference evidence="1 2" key="1">
    <citation type="journal article" date="2019" name="Nat. Ecol. Evol.">
        <title>Megaphylogeny resolves global patterns of mushroom evolution.</title>
        <authorList>
            <person name="Varga T."/>
            <person name="Krizsan K."/>
            <person name="Foldi C."/>
            <person name="Dima B."/>
            <person name="Sanchez-Garcia M."/>
            <person name="Sanchez-Ramirez S."/>
            <person name="Szollosi G.J."/>
            <person name="Szarkandi J.G."/>
            <person name="Papp V."/>
            <person name="Albert L."/>
            <person name="Andreopoulos W."/>
            <person name="Angelini C."/>
            <person name="Antonin V."/>
            <person name="Barry K.W."/>
            <person name="Bougher N.L."/>
            <person name="Buchanan P."/>
            <person name="Buyck B."/>
            <person name="Bense V."/>
            <person name="Catcheside P."/>
            <person name="Chovatia M."/>
            <person name="Cooper J."/>
            <person name="Damon W."/>
            <person name="Desjardin D."/>
            <person name="Finy P."/>
            <person name="Geml J."/>
            <person name="Haridas S."/>
            <person name="Hughes K."/>
            <person name="Justo A."/>
            <person name="Karasinski D."/>
            <person name="Kautmanova I."/>
            <person name="Kiss B."/>
            <person name="Kocsube S."/>
            <person name="Kotiranta H."/>
            <person name="LaButti K.M."/>
            <person name="Lechner B.E."/>
            <person name="Liimatainen K."/>
            <person name="Lipzen A."/>
            <person name="Lukacs Z."/>
            <person name="Mihaltcheva S."/>
            <person name="Morgado L.N."/>
            <person name="Niskanen T."/>
            <person name="Noordeloos M.E."/>
            <person name="Ohm R.A."/>
            <person name="Ortiz-Santana B."/>
            <person name="Ovrebo C."/>
            <person name="Racz N."/>
            <person name="Riley R."/>
            <person name="Savchenko A."/>
            <person name="Shiryaev A."/>
            <person name="Soop K."/>
            <person name="Spirin V."/>
            <person name="Szebenyi C."/>
            <person name="Tomsovsky M."/>
            <person name="Tulloss R.E."/>
            <person name="Uehling J."/>
            <person name="Grigoriev I.V."/>
            <person name="Vagvolgyi C."/>
            <person name="Papp T."/>
            <person name="Martin F.M."/>
            <person name="Miettinen O."/>
            <person name="Hibbett D.S."/>
            <person name="Nagy L.G."/>
        </authorList>
    </citation>
    <scope>NUCLEOTIDE SEQUENCE [LARGE SCALE GENOMIC DNA]</scope>
    <source>
        <strain evidence="1 2">NL-1719</strain>
    </source>
</reference>
<organism evidence="1 2">
    <name type="scientific">Pluteus cervinus</name>
    <dbReference type="NCBI Taxonomy" id="181527"/>
    <lineage>
        <taxon>Eukaryota</taxon>
        <taxon>Fungi</taxon>
        <taxon>Dikarya</taxon>
        <taxon>Basidiomycota</taxon>
        <taxon>Agaricomycotina</taxon>
        <taxon>Agaricomycetes</taxon>
        <taxon>Agaricomycetidae</taxon>
        <taxon>Agaricales</taxon>
        <taxon>Pluteineae</taxon>
        <taxon>Pluteaceae</taxon>
        <taxon>Pluteus</taxon>
    </lineage>
</organism>
<evidence type="ECO:0000313" key="1">
    <source>
        <dbReference type="EMBL" id="TFK73553.1"/>
    </source>
</evidence>
<keyword evidence="2" id="KW-1185">Reference proteome</keyword>
<sequence>MVIEFGRLRRYALCNGFSLLLSLGLLDVDIFGGNTNAHHVYEVSARACAARGSFQIIRLAHASINRSRSLCAPTARGPLSAHLLSRVAGSEQTLRLSILLWLLD</sequence>
<evidence type="ECO:0000313" key="2">
    <source>
        <dbReference type="Proteomes" id="UP000308600"/>
    </source>
</evidence>
<dbReference type="Proteomes" id="UP000308600">
    <property type="component" value="Unassembled WGS sequence"/>
</dbReference>
<protein>
    <submittedName>
        <fullName evidence="1">Uncharacterized protein</fullName>
    </submittedName>
</protein>